<dbReference type="InterPro" id="IPR006913">
    <property type="entry name" value="CENP-V/GFA"/>
</dbReference>
<name>A0AAU7AYN4_9ACTN</name>
<proteinExistence type="inferred from homology"/>
<evidence type="ECO:0000256" key="3">
    <source>
        <dbReference type="ARBA" id="ARBA00022833"/>
    </source>
</evidence>
<dbReference type="EMBL" id="CP114014">
    <property type="protein sequence ID" value="XAY06735.1"/>
    <property type="molecule type" value="Genomic_DNA"/>
</dbReference>
<dbReference type="SUPFAM" id="SSF51316">
    <property type="entry name" value="Mss4-like"/>
    <property type="match status" value="1"/>
</dbReference>
<gene>
    <name evidence="6" type="ORF">DSM112329_03612</name>
</gene>
<evidence type="ECO:0000256" key="1">
    <source>
        <dbReference type="ARBA" id="ARBA00005495"/>
    </source>
</evidence>
<evidence type="ECO:0000259" key="5">
    <source>
        <dbReference type="PROSITE" id="PS51891"/>
    </source>
</evidence>
<dbReference type="Pfam" id="PF04828">
    <property type="entry name" value="GFA"/>
    <property type="match status" value="1"/>
</dbReference>
<organism evidence="6">
    <name type="scientific">Paraconexibacter sp. AEG42_29</name>
    <dbReference type="NCBI Taxonomy" id="2997339"/>
    <lineage>
        <taxon>Bacteria</taxon>
        <taxon>Bacillati</taxon>
        <taxon>Actinomycetota</taxon>
        <taxon>Thermoleophilia</taxon>
        <taxon>Solirubrobacterales</taxon>
        <taxon>Paraconexibacteraceae</taxon>
        <taxon>Paraconexibacter</taxon>
    </lineage>
</organism>
<comment type="similarity">
    <text evidence="1">Belongs to the Gfa family.</text>
</comment>
<dbReference type="AlphaFoldDB" id="A0AAU7AYN4"/>
<dbReference type="InterPro" id="IPR011057">
    <property type="entry name" value="Mss4-like_sf"/>
</dbReference>
<accession>A0AAU7AYN4</accession>
<dbReference type="GO" id="GO:0046872">
    <property type="term" value="F:metal ion binding"/>
    <property type="evidence" value="ECO:0007669"/>
    <property type="project" value="UniProtKB-KW"/>
</dbReference>
<keyword evidence="2" id="KW-0479">Metal-binding</keyword>
<feature type="domain" description="CENP-V/GFA" evidence="5">
    <location>
        <begin position="36"/>
        <end position="156"/>
    </location>
</feature>
<dbReference type="KEGG" id="parq:DSM112329_03612"/>
<dbReference type="PROSITE" id="PS51891">
    <property type="entry name" value="CENP_V_GFA"/>
    <property type="match status" value="1"/>
</dbReference>
<dbReference type="GO" id="GO:0016846">
    <property type="term" value="F:carbon-sulfur lyase activity"/>
    <property type="evidence" value="ECO:0007669"/>
    <property type="project" value="InterPro"/>
</dbReference>
<evidence type="ECO:0000313" key="6">
    <source>
        <dbReference type="EMBL" id="XAY06735.1"/>
    </source>
</evidence>
<reference evidence="6" key="1">
    <citation type="submission" date="2022-12" db="EMBL/GenBank/DDBJ databases">
        <title>Paraconexibacter alkalitolerans sp. nov. and Baekduia alba sp. nov., isolated from soil and emended description of the genera Paraconexibacter (Chun et al., 2020) and Baekduia (An et al., 2020).</title>
        <authorList>
            <person name="Vieira S."/>
            <person name="Huber K.J."/>
            <person name="Geppert A."/>
            <person name="Wolf J."/>
            <person name="Neumann-Schaal M."/>
            <person name="Muesken M."/>
            <person name="Overmann J."/>
        </authorList>
    </citation>
    <scope>NUCLEOTIDE SEQUENCE</scope>
    <source>
        <strain evidence="6">AEG42_29</strain>
    </source>
</reference>
<dbReference type="PANTHER" id="PTHR33337:SF40">
    <property type="entry name" value="CENP-V_GFA DOMAIN-CONTAINING PROTEIN-RELATED"/>
    <property type="match status" value="1"/>
</dbReference>
<dbReference type="Gene3D" id="3.90.1590.10">
    <property type="entry name" value="glutathione-dependent formaldehyde- activating enzyme (gfa)"/>
    <property type="match status" value="1"/>
</dbReference>
<protein>
    <recommendedName>
        <fullName evidence="5">CENP-V/GFA domain-containing protein</fullName>
    </recommendedName>
</protein>
<dbReference type="PANTHER" id="PTHR33337">
    <property type="entry name" value="GFA DOMAIN-CONTAINING PROTEIN"/>
    <property type="match status" value="1"/>
</dbReference>
<sequence length="171" mass="17772">MTSWGASDSHSSVPLARARKLDLLLVPGAARLAPMLTGHCLCGQITYQADAEPALVANCHCTDCRRQTASAFSTVVGVPAPSFTVTGGELAEFITTGTDHGQPTQRKFCGSCGTPIVSVSSAMPDLVFIKAGSLDDPTVVEPQLEVWTESALQQWAIGEGSGKPAFARGPG</sequence>
<evidence type="ECO:0000256" key="4">
    <source>
        <dbReference type="ARBA" id="ARBA00023239"/>
    </source>
</evidence>
<keyword evidence="3" id="KW-0862">Zinc</keyword>
<keyword evidence="4" id="KW-0456">Lyase</keyword>
<evidence type="ECO:0000256" key="2">
    <source>
        <dbReference type="ARBA" id="ARBA00022723"/>
    </source>
</evidence>